<dbReference type="EMBL" id="JALLPJ020000332">
    <property type="protein sequence ID" value="KAL3795193.1"/>
    <property type="molecule type" value="Genomic_DNA"/>
</dbReference>
<gene>
    <name evidence="5" type="ORF">ACHAWO_005365</name>
</gene>
<dbReference type="InterPro" id="IPR018256">
    <property type="entry name" value="Ribosomal_eL13_CS"/>
</dbReference>
<dbReference type="PANTHER" id="PTHR11722">
    <property type="entry name" value="60S RIBOSOMAL PROTEIN L13"/>
    <property type="match status" value="1"/>
</dbReference>
<dbReference type="GO" id="GO:0005840">
    <property type="term" value="C:ribosome"/>
    <property type="evidence" value="ECO:0007669"/>
    <property type="project" value="UniProtKB-KW"/>
</dbReference>
<name>A0ABD3Q4X1_9STRA</name>
<dbReference type="PANTHER" id="PTHR11722:SF0">
    <property type="entry name" value="LARGE RIBOSOMAL SUBUNIT PROTEIN EL13"/>
    <property type="match status" value="1"/>
</dbReference>
<dbReference type="GO" id="GO:1990904">
    <property type="term" value="C:ribonucleoprotein complex"/>
    <property type="evidence" value="ECO:0007669"/>
    <property type="project" value="UniProtKB-KW"/>
</dbReference>
<evidence type="ECO:0000256" key="2">
    <source>
        <dbReference type="ARBA" id="ARBA00022980"/>
    </source>
</evidence>
<dbReference type="InterPro" id="IPR001380">
    <property type="entry name" value="Ribosomal_eL13"/>
</dbReference>
<accession>A0ABD3Q4X1</accession>
<reference evidence="5 6" key="1">
    <citation type="submission" date="2024-10" db="EMBL/GenBank/DDBJ databases">
        <title>Updated reference genomes for cyclostephanoid diatoms.</title>
        <authorList>
            <person name="Roberts W.R."/>
            <person name="Alverson A.J."/>
        </authorList>
    </citation>
    <scope>NUCLEOTIDE SEQUENCE [LARGE SCALE GENOMIC DNA]</scope>
    <source>
        <strain evidence="5 6">AJA010-31</strain>
    </source>
</reference>
<evidence type="ECO:0000256" key="1">
    <source>
        <dbReference type="ARBA" id="ARBA00005640"/>
    </source>
</evidence>
<dbReference type="HAMAP" id="MF_00499">
    <property type="entry name" value="Ribosomal_eL13"/>
    <property type="match status" value="1"/>
</dbReference>
<protein>
    <recommendedName>
        <fullName evidence="4">60S ribosomal protein L13</fullName>
    </recommendedName>
</protein>
<comment type="similarity">
    <text evidence="1 4">Belongs to the eukaryotic ribosomal protein eL13 family.</text>
</comment>
<evidence type="ECO:0000313" key="5">
    <source>
        <dbReference type="EMBL" id="KAL3795193.1"/>
    </source>
</evidence>
<organism evidence="5 6">
    <name type="scientific">Cyclotella atomus</name>
    <dbReference type="NCBI Taxonomy" id="382360"/>
    <lineage>
        <taxon>Eukaryota</taxon>
        <taxon>Sar</taxon>
        <taxon>Stramenopiles</taxon>
        <taxon>Ochrophyta</taxon>
        <taxon>Bacillariophyta</taxon>
        <taxon>Coscinodiscophyceae</taxon>
        <taxon>Thalassiosirophycidae</taxon>
        <taxon>Stephanodiscales</taxon>
        <taxon>Stephanodiscaceae</taxon>
        <taxon>Cyclotella</taxon>
    </lineage>
</organism>
<evidence type="ECO:0000256" key="4">
    <source>
        <dbReference type="RuleBase" id="RU000572"/>
    </source>
</evidence>
<proteinExistence type="inferred from homology"/>
<dbReference type="PROSITE" id="PS01104">
    <property type="entry name" value="RIBOSOMAL_L13E"/>
    <property type="match status" value="1"/>
</dbReference>
<comment type="caution">
    <text evidence="5">The sequence shown here is derived from an EMBL/GenBank/DDBJ whole genome shotgun (WGS) entry which is preliminary data.</text>
</comment>
<dbReference type="Proteomes" id="UP001530400">
    <property type="component" value="Unassembled WGS sequence"/>
</dbReference>
<evidence type="ECO:0000256" key="3">
    <source>
        <dbReference type="ARBA" id="ARBA00023274"/>
    </source>
</evidence>
<sequence length="206" mass="22965">MVKHNNVIPNIHCKKKYCESSRGPLKVKLSLNQAGNKKSRRLARAAKAAAIAPRPLKLLRPAVHCPTQRYSAKVRLGKGFTLEELKGAGLTAQYARTVGIAVDHRRTNRCNDSLARNVARLEEYKSKLIVFPKKRLSKVKNGDSSRDECKAATQFSGIIQPLSKPAHEVVMGDVLKQEVSAYTQMRVARKETRVAGHRMSVANRKE</sequence>
<keyword evidence="2 4" id="KW-0689">Ribosomal protein</keyword>
<keyword evidence="6" id="KW-1185">Reference proteome</keyword>
<dbReference type="AlphaFoldDB" id="A0ABD3Q4X1"/>
<dbReference type="Pfam" id="PF01294">
    <property type="entry name" value="Ribosomal_L13e"/>
    <property type="match status" value="1"/>
</dbReference>
<keyword evidence="3 4" id="KW-0687">Ribonucleoprotein</keyword>
<evidence type="ECO:0000313" key="6">
    <source>
        <dbReference type="Proteomes" id="UP001530400"/>
    </source>
</evidence>